<keyword evidence="3" id="KW-1185">Reference proteome</keyword>
<gene>
    <name evidence="2" type="ORF">TeGR_g8405</name>
</gene>
<proteinExistence type="predicted"/>
<feature type="region of interest" description="Disordered" evidence="1">
    <location>
        <begin position="122"/>
        <end position="172"/>
    </location>
</feature>
<evidence type="ECO:0000313" key="3">
    <source>
        <dbReference type="Proteomes" id="UP001165060"/>
    </source>
</evidence>
<organism evidence="2 3">
    <name type="scientific">Tetraparma gracilis</name>
    <dbReference type="NCBI Taxonomy" id="2962635"/>
    <lineage>
        <taxon>Eukaryota</taxon>
        <taxon>Sar</taxon>
        <taxon>Stramenopiles</taxon>
        <taxon>Ochrophyta</taxon>
        <taxon>Bolidophyceae</taxon>
        <taxon>Parmales</taxon>
        <taxon>Triparmaceae</taxon>
        <taxon>Tetraparma</taxon>
    </lineage>
</organism>
<feature type="region of interest" description="Disordered" evidence="1">
    <location>
        <begin position="1"/>
        <end position="22"/>
    </location>
</feature>
<reference evidence="2 3" key="1">
    <citation type="journal article" date="2023" name="Commun. Biol.">
        <title>Genome analysis of Parmales, the sister group of diatoms, reveals the evolutionary specialization of diatoms from phago-mixotrophs to photoautotrophs.</title>
        <authorList>
            <person name="Ban H."/>
            <person name="Sato S."/>
            <person name="Yoshikawa S."/>
            <person name="Yamada K."/>
            <person name="Nakamura Y."/>
            <person name="Ichinomiya M."/>
            <person name="Sato N."/>
            <person name="Blanc-Mathieu R."/>
            <person name="Endo H."/>
            <person name="Kuwata A."/>
            <person name="Ogata H."/>
        </authorList>
    </citation>
    <scope>NUCLEOTIDE SEQUENCE [LARGE SCALE GENOMIC DNA]</scope>
</reference>
<sequence>MSLSPPCSTAGSTAAGSTAAGSTQAAALRSALALRAPLRLPASPPPPPALFSGPFPSAVSALLSSFSSSASSSAEPLLTVTSPDGERSRLPLPPGFTADAKRARREMQVPERWAMHLAQIPLKARPESPGRGGADTTWFPEPLFPEPPPPEAPAGGKRKRAAPPPPPSEPAFHAWASLTATHSSAHYDSRDNILKVLRGAKTEAAAETNPGAVRAWFRSRDPAQIISGVRAAPAAAVLKSTEIWDAGEPGFHEWLFAAHLPPPQAAALFELLDSVCTRARRSLYSEWFP</sequence>
<accession>A0ABQ6M7P5</accession>
<evidence type="ECO:0000256" key="1">
    <source>
        <dbReference type="SAM" id="MobiDB-lite"/>
    </source>
</evidence>
<feature type="compositionally biased region" description="Low complexity" evidence="1">
    <location>
        <begin position="8"/>
        <end position="22"/>
    </location>
</feature>
<protein>
    <submittedName>
        <fullName evidence="2">Uncharacterized protein</fullName>
    </submittedName>
</protein>
<dbReference type="Proteomes" id="UP001165060">
    <property type="component" value="Unassembled WGS sequence"/>
</dbReference>
<dbReference type="EMBL" id="BRYB01000040">
    <property type="protein sequence ID" value="GMI21189.1"/>
    <property type="molecule type" value="Genomic_DNA"/>
</dbReference>
<feature type="region of interest" description="Disordered" evidence="1">
    <location>
        <begin position="72"/>
        <end position="97"/>
    </location>
</feature>
<comment type="caution">
    <text evidence="2">The sequence shown here is derived from an EMBL/GenBank/DDBJ whole genome shotgun (WGS) entry which is preliminary data.</text>
</comment>
<evidence type="ECO:0000313" key="2">
    <source>
        <dbReference type="EMBL" id="GMI21189.1"/>
    </source>
</evidence>
<name>A0ABQ6M7P5_9STRA</name>
<feature type="compositionally biased region" description="Pro residues" evidence="1">
    <location>
        <begin position="142"/>
        <end position="152"/>
    </location>
</feature>